<dbReference type="Proteomes" id="UP000725002">
    <property type="component" value="Unassembled WGS sequence"/>
</dbReference>
<evidence type="ECO:0000259" key="3">
    <source>
        <dbReference type="Pfam" id="PF02449"/>
    </source>
</evidence>
<evidence type="ECO:0000256" key="2">
    <source>
        <dbReference type="ARBA" id="ARBA00023295"/>
    </source>
</evidence>
<dbReference type="SUPFAM" id="SSF51445">
    <property type="entry name" value="(Trans)glycosidases"/>
    <property type="match status" value="1"/>
</dbReference>
<name>A0A940IIJ0_9BACT</name>
<dbReference type="GO" id="GO:0005975">
    <property type="term" value="P:carbohydrate metabolic process"/>
    <property type="evidence" value="ECO:0007669"/>
    <property type="project" value="InterPro"/>
</dbReference>
<reference evidence="4" key="2">
    <citation type="journal article" date="2021" name="PeerJ">
        <title>Extensive microbial diversity within the chicken gut microbiome revealed by metagenomics and culture.</title>
        <authorList>
            <person name="Gilroy R."/>
            <person name="Ravi A."/>
            <person name="Getino M."/>
            <person name="Pursley I."/>
            <person name="Horton D.L."/>
            <person name="Alikhan N.F."/>
            <person name="Baker D."/>
            <person name="Gharbi K."/>
            <person name="Hall N."/>
            <person name="Watson M."/>
            <person name="Adriaenssens E.M."/>
            <person name="Foster-Nyarko E."/>
            <person name="Jarju S."/>
            <person name="Secka A."/>
            <person name="Antonio M."/>
            <person name="Oren A."/>
            <person name="Chaudhuri R.R."/>
            <person name="La Ragione R."/>
            <person name="Hildebrand F."/>
            <person name="Pallen M.J."/>
        </authorList>
    </citation>
    <scope>NUCLEOTIDE SEQUENCE</scope>
    <source>
        <strain evidence="4">G3-8215</strain>
    </source>
</reference>
<feature type="domain" description="Glycoside hydrolase family 42 N-terminal" evidence="3">
    <location>
        <begin position="431"/>
        <end position="587"/>
    </location>
</feature>
<dbReference type="InterPro" id="IPR017853">
    <property type="entry name" value="GH"/>
</dbReference>
<organism evidence="4 5">
    <name type="scientific">Candidatus Cryptobacteroides avicola</name>
    <dbReference type="NCBI Taxonomy" id="2840757"/>
    <lineage>
        <taxon>Bacteria</taxon>
        <taxon>Pseudomonadati</taxon>
        <taxon>Bacteroidota</taxon>
        <taxon>Bacteroidia</taxon>
        <taxon>Bacteroidales</taxon>
        <taxon>Candidatus Cryptobacteroides</taxon>
    </lineage>
</organism>
<accession>A0A940IIJ0</accession>
<evidence type="ECO:0000256" key="1">
    <source>
        <dbReference type="ARBA" id="ARBA00022801"/>
    </source>
</evidence>
<keyword evidence="2" id="KW-0326">Glycosidase</keyword>
<dbReference type="GO" id="GO:0004565">
    <property type="term" value="F:beta-galactosidase activity"/>
    <property type="evidence" value="ECO:0007669"/>
    <property type="project" value="InterPro"/>
</dbReference>
<keyword evidence="1" id="KW-0378">Hydrolase</keyword>
<dbReference type="InterPro" id="IPR013529">
    <property type="entry name" value="Glyco_hydro_42_N"/>
</dbReference>
<evidence type="ECO:0000313" key="4">
    <source>
        <dbReference type="EMBL" id="MBO8483851.1"/>
    </source>
</evidence>
<dbReference type="Gene3D" id="3.20.20.80">
    <property type="entry name" value="Glycosidases"/>
    <property type="match status" value="1"/>
</dbReference>
<dbReference type="AlphaFoldDB" id="A0A940IIJ0"/>
<proteinExistence type="predicted"/>
<dbReference type="PROSITE" id="PS51257">
    <property type="entry name" value="PROKAR_LIPOPROTEIN"/>
    <property type="match status" value="1"/>
</dbReference>
<dbReference type="Pfam" id="PF02449">
    <property type="entry name" value="Glyco_hydro_42"/>
    <property type="match status" value="1"/>
</dbReference>
<reference evidence="4" key="1">
    <citation type="submission" date="2020-10" db="EMBL/GenBank/DDBJ databases">
        <authorList>
            <person name="Gilroy R."/>
        </authorList>
    </citation>
    <scope>NUCLEOTIDE SEQUENCE</scope>
    <source>
        <strain evidence="4">G3-8215</strain>
    </source>
</reference>
<dbReference type="EMBL" id="JADILV010000047">
    <property type="protein sequence ID" value="MBO8483851.1"/>
    <property type="molecule type" value="Genomic_DNA"/>
</dbReference>
<comment type="caution">
    <text evidence="4">The sequence shown here is derived from an EMBL/GenBank/DDBJ whole genome shotgun (WGS) entry which is preliminary data.</text>
</comment>
<gene>
    <name evidence="4" type="ORF">IAB75_07040</name>
</gene>
<protein>
    <submittedName>
        <fullName evidence="4">Beta-galactosidase</fullName>
    </submittedName>
</protein>
<dbReference type="Gene3D" id="2.60.120.430">
    <property type="entry name" value="Galactose-binding lectin"/>
    <property type="match status" value="1"/>
</dbReference>
<dbReference type="GO" id="GO:0009341">
    <property type="term" value="C:beta-galactosidase complex"/>
    <property type="evidence" value="ECO:0007669"/>
    <property type="project" value="InterPro"/>
</dbReference>
<evidence type="ECO:0000313" key="5">
    <source>
        <dbReference type="Proteomes" id="UP000725002"/>
    </source>
</evidence>
<sequence>METLFRKCFLAASVAAATACLSSCSHGQKIQIYPENGTSRIKALTTAEYVSTPDGLDVVSHTVTKPSGITFKGNWDLSGCNRLMLDVTNPDPCEYLHLTVQIDNPGCNLSSKTGVFYDTVYISPGETETVSIPLPPRFPHPEVAESFTGMRSTPYSVWGYGSVIDLTDINEIHVYVNKPRSDIKWTLSGLYGITGKPGKLKPWMEKDSSAFFPFIDRYGQFKHNDWPGKTHSNKDLAIAKAEEAKDIAAHPGADDRSRYGGWADGPRLEATGHFRVEKVDGKWWMVDPDGYLFWSHGVVRVTPSTGITPLDAREFYFEELPEKDSPLYQFFFTCDTLLKPYYEVRNIRRTYDFSSANIFRKYGENWRQEFADMAHKRLKSWGMNTIANSSDKSICLMDKTVYTDRIEIKSPYIEGSQSGLWWKFRDPYTEEFAESVRTQLEERRNELEDPWCLGFFVDNEIGWGEAHSIGEWTMLSPASQPAKKEMVRRLKEKYRDIARLNSAWTTSFKSWSDLASSQAGLPEAAKPDLCDFSKAVIRKYFSTTREIFKEIAPEKLYLGCRFARSNPDVLRIAAEYCDVLSYNIYKHDLSTFSLPEGIDKPVIIGEFHFGAKDRGPFHPGLINTYSQEQRGEAYERYVESALENAYIIGTHWHQFSDQATTGRFDGENFQVGMTDICDRPYYETIRHVRNIGYRMYAVRSGRDR</sequence>